<comment type="caution">
    <text evidence="3">The sequence shown here is derived from an EMBL/GenBank/DDBJ whole genome shotgun (WGS) entry which is preliminary data.</text>
</comment>
<dbReference type="Proteomes" id="UP000228621">
    <property type="component" value="Unassembled WGS sequence"/>
</dbReference>
<dbReference type="Gene3D" id="3.40.50.2000">
    <property type="entry name" value="Glycogen Phosphorylase B"/>
    <property type="match status" value="2"/>
</dbReference>
<feature type="domain" description="Glycosyl transferase family 1" evidence="2">
    <location>
        <begin position="176"/>
        <end position="316"/>
    </location>
</feature>
<evidence type="ECO:0000313" key="4">
    <source>
        <dbReference type="Proteomes" id="UP000228621"/>
    </source>
</evidence>
<sequence>MDSKYIHLVPSLKTGGAEWMLFKLTSQSPCKHVIYYFEDGPVANKLLDAGVEFVKIDGPLDFLRVVRKEKSGRVVMAWLYKACLIAAFVKLLIPNTKVIFNHRNSLGSDNTQKFLRKVTLLLLKLASKFVDGVIFNSNRGKETYSLYGIKAKNEIVIQNGFDLELFRPLFDSKLVLREKYNIQRDKVIYIVSARNSPEKQLGLIIDSFLEFSESHKNALLLICGRETEKLSQEYHSENLMIIGEVSDVSQFYQMSDFGILYSVTEGFPNVVGEAMACGLPCIVSDVGDCSELAMGSGWVCDATSREDLKVALSESISLSHEDYVLRSGKAVEVIKGNYSISAVCDRFMQFMKG</sequence>
<accession>A0A2A5JW80</accession>
<organism evidence="3 4">
    <name type="scientific">Pseudoalteromonas piscicida</name>
    <dbReference type="NCBI Taxonomy" id="43662"/>
    <lineage>
        <taxon>Bacteria</taxon>
        <taxon>Pseudomonadati</taxon>
        <taxon>Pseudomonadota</taxon>
        <taxon>Gammaproteobacteria</taxon>
        <taxon>Alteromonadales</taxon>
        <taxon>Pseudoalteromonadaceae</taxon>
        <taxon>Pseudoalteromonas</taxon>
    </lineage>
</organism>
<evidence type="ECO:0000256" key="1">
    <source>
        <dbReference type="ARBA" id="ARBA00022679"/>
    </source>
</evidence>
<dbReference type="GO" id="GO:0009103">
    <property type="term" value="P:lipopolysaccharide biosynthetic process"/>
    <property type="evidence" value="ECO:0007669"/>
    <property type="project" value="TreeGrafter"/>
</dbReference>
<dbReference type="RefSeq" id="WP_099640259.1">
    <property type="nucleotide sequence ID" value="NZ_NKHF01000004.1"/>
</dbReference>
<protein>
    <recommendedName>
        <fullName evidence="2">Glycosyl transferase family 1 domain-containing protein</fullName>
    </recommendedName>
</protein>
<dbReference type="PANTHER" id="PTHR46401">
    <property type="entry name" value="GLYCOSYLTRANSFERASE WBBK-RELATED"/>
    <property type="match status" value="1"/>
</dbReference>
<proteinExistence type="predicted"/>
<evidence type="ECO:0000259" key="2">
    <source>
        <dbReference type="Pfam" id="PF00534"/>
    </source>
</evidence>
<dbReference type="PANTHER" id="PTHR46401:SF2">
    <property type="entry name" value="GLYCOSYLTRANSFERASE WBBK-RELATED"/>
    <property type="match status" value="1"/>
</dbReference>
<dbReference type="SUPFAM" id="SSF53756">
    <property type="entry name" value="UDP-Glycosyltransferase/glycogen phosphorylase"/>
    <property type="match status" value="1"/>
</dbReference>
<dbReference type="OrthoDB" id="9775208at2"/>
<dbReference type="InterPro" id="IPR001296">
    <property type="entry name" value="Glyco_trans_1"/>
</dbReference>
<dbReference type="EMBL" id="NKHF01000004">
    <property type="protein sequence ID" value="PCK33606.1"/>
    <property type="molecule type" value="Genomic_DNA"/>
</dbReference>
<dbReference type="GO" id="GO:0016757">
    <property type="term" value="F:glycosyltransferase activity"/>
    <property type="evidence" value="ECO:0007669"/>
    <property type="project" value="InterPro"/>
</dbReference>
<gene>
    <name evidence="3" type="ORF">CEX98_00890</name>
</gene>
<dbReference type="Pfam" id="PF00534">
    <property type="entry name" value="Glycos_transf_1"/>
    <property type="match status" value="1"/>
</dbReference>
<keyword evidence="4" id="KW-1185">Reference proteome</keyword>
<name>A0A2A5JW80_PSEO7</name>
<dbReference type="AlphaFoldDB" id="A0A2A5JW80"/>
<reference evidence="4" key="1">
    <citation type="journal article" date="2019" name="Genome Announc.">
        <title>Draft Genome Sequence of Pseudoalteromonas piscicida Strain 36Y ROTHPW, an Hypersaline Seawater Isolate from the South Coast of Sonora, Mexico.</title>
        <authorList>
            <person name="Sanchez-Diaz R."/>
            <person name="Molina-Garza Z.J."/>
            <person name="Cruz-Suarez L.E."/>
            <person name="Selvin J."/>
            <person name="Kiran G.S."/>
            <person name="Ibarra-Gamez J.C."/>
            <person name="Gomez-Gil B."/>
            <person name="Galaviz-Silva L."/>
        </authorList>
    </citation>
    <scope>NUCLEOTIDE SEQUENCE [LARGE SCALE GENOMIC DNA]</scope>
    <source>
        <strain evidence="4">36Y_RITHPW</strain>
    </source>
</reference>
<keyword evidence="1" id="KW-0808">Transferase</keyword>
<evidence type="ECO:0000313" key="3">
    <source>
        <dbReference type="EMBL" id="PCK33606.1"/>
    </source>
</evidence>